<evidence type="ECO:0000256" key="4">
    <source>
        <dbReference type="ARBA" id="ARBA00022452"/>
    </source>
</evidence>
<dbReference type="Proteomes" id="UP001162131">
    <property type="component" value="Unassembled WGS sequence"/>
</dbReference>
<keyword evidence="8" id="KW-0496">Mitochondrion</keyword>
<dbReference type="InterPro" id="IPR023614">
    <property type="entry name" value="Porin_dom_sf"/>
</dbReference>
<evidence type="ECO:0000313" key="11">
    <source>
        <dbReference type="EMBL" id="CAG9330576.1"/>
    </source>
</evidence>
<feature type="region of interest" description="Disordered" evidence="10">
    <location>
        <begin position="15"/>
        <end position="46"/>
    </location>
</feature>
<evidence type="ECO:0000256" key="8">
    <source>
        <dbReference type="ARBA" id="ARBA00023128"/>
    </source>
</evidence>
<dbReference type="EMBL" id="CAJZBQ010000051">
    <property type="protein sequence ID" value="CAG9330576.1"/>
    <property type="molecule type" value="Genomic_DNA"/>
</dbReference>
<dbReference type="Gene3D" id="2.40.160.10">
    <property type="entry name" value="Porin"/>
    <property type="match status" value="1"/>
</dbReference>
<evidence type="ECO:0000256" key="9">
    <source>
        <dbReference type="ARBA" id="ARBA00023136"/>
    </source>
</evidence>
<comment type="subcellular location">
    <subcellularLocation>
        <location evidence="1">Mitochondrion outer membrane</location>
        <topology evidence="1">Multi-pass membrane protein</topology>
    </subcellularLocation>
</comment>
<evidence type="ECO:0000256" key="7">
    <source>
        <dbReference type="ARBA" id="ARBA00022927"/>
    </source>
</evidence>
<dbReference type="InterPro" id="IPR027246">
    <property type="entry name" value="Porin_Euk/Tom40"/>
</dbReference>
<protein>
    <recommendedName>
        <fullName evidence="13">Mitochondrial import receptor subunit TOM40</fullName>
    </recommendedName>
</protein>
<comment type="caution">
    <text evidence="11">The sequence shown here is derived from an EMBL/GenBank/DDBJ whole genome shotgun (WGS) entry which is preliminary data.</text>
</comment>
<dbReference type="GO" id="GO:0005741">
    <property type="term" value="C:mitochondrial outer membrane"/>
    <property type="evidence" value="ECO:0007669"/>
    <property type="project" value="UniProtKB-SubCell"/>
</dbReference>
<dbReference type="AlphaFoldDB" id="A0AAU9JY55"/>
<keyword evidence="4" id="KW-1134">Transmembrane beta strand</keyword>
<accession>A0AAU9JY55</accession>
<evidence type="ECO:0000256" key="2">
    <source>
        <dbReference type="ARBA" id="ARBA00010510"/>
    </source>
</evidence>
<dbReference type="InterPro" id="IPR037930">
    <property type="entry name" value="Tom40"/>
</dbReference>
<dbReference type="GO" id="GO:0030150">
    <property type="term" value="P:protein import into mitochondrial matrix"/>
    <property type="evidence" value="ECO:0007669"/>
    <property type="project" value="InterPro"/>
</dbReference>
<name>A0AAU9JY55_9CILI</name>
<organism evidence="11 12">
    <name type="scientific">Blepharisma stoltei</name>
    <dbReference type="NCBI Taxonomy" id="1481888"/>
    <lineage>
        <taxon>Eukaryota</taxon>
        <taxon>Sar</taxon>
        <taxon>Alveolata</taxon>
        <taxon>Ciliophora</taxon>
        <taxon>Postciliodesmatophora</taxon>
        <taxon>Heterotrichea</taxon>
        <taxon>Heterotrichida</taxon>
        <taxon>Blepharismidae</taxon>
        <taxon>Blepharisma</taxon>
    </lineage>
</organism>
<keyword evidence="12" id="KW-1185">Reference proteome</keyword>
<comment type="similarity">
    <text evidence="2">Belongs to the Tom40 family.</text>
</comment>
<evidence type="ECO:0000256" key="6">
    <source>
        <dbReference type="ARBA" id="ARBA00022787"/>
    </source>
</evidence>
<evidence type="ECO:0000256" key="3">
    <source>
        <dbReference type="ARBA" id="ARBA00022448"/>
    </source>
</evidence>
<dbReference type="PANTHER" id="PTHR10802">
    <property type="entry name" value="MITOCHONDRIAL IMPORT RECEPTOR SUBUNIT TOM40"/>
    <property type="match status" value="1"/>
</dbReference>
<keyword evidence="6" id="KW-1000">Mitochondrion outer membrane</keyword>
<evidence type="ECO:0008006" key="13">
    <source>
        <dbReference type="Google" id="ProtNLM"/>
    </source>
</evidence>
<reference evidence="11" key="1">
    <citation type="submission" date="2021-09" db="EMBL/GenBank/DDBJ databases">
        <authorList>
            <consortium name="AG Swart"/>
            <person name="Singh M."/>
            <person name="Singh A."/>
            <person name="Seah K."/>
            <person name="Emmerich C."/>
        </authorList>
    </citation>
    <scope>NUCLEOTIDE SEQUENCE</scope>
    <source>
        <strain evidence="11">ATCC30299</strain>
    </source>
</reference>
<keyword evidence="7" id="KW-0653">Protein transport</keyword>
<keyword evidence="3" id="KW-0813">Transport</keyword>
<keyword evidence="5" id="KW-0812">Transmembrane</keyword>
<proteinExistence type="inferred from homology"/>
<dbReference type="Pfam" id="PF01459">
    <property type="entry name" value="Porin_3"/>
    <property type="match status" value="1"/>
</dbReference>
<evidence type="ECO:0000256" key="5">
    <source>
        <dbReference type="ARBA" id="ARBA00022692"/>
    </source>
</evidence>
<sequence length="341" mass="37689">MSGHFGKLKDLLFYSNCSTPEPEPTPSDSTKKDAEEPIILDESDNPALIEQQRKHPLRPSSFEALMQPLKIATMVESIDGVKVDVAVGLSQHLQIQNTVVLPNGQGGNYEANFMFVGGQMTNPYDMVTPNPVMVAKVSPGTGRQDIRFITKGNYDMEYRLQAQYASSNINESQVLLEAEKQGEDYVAGVKLGIKGDQFSYNYMQSLHKNLQLGFEVSTMTKPRQSIDFSYGGKFTWGPASYYFQHYAPFQSSNFGAVIKASPNVTYTTEISNMNMERKYEFSGGIGVRFSRAKLNAQITGSGKLSMSITQVINPILRVSFSADADLAKNDQKFGMGVTIGQ</sequence>
<keyword evidence="9" id="KW-0472">Membrane</keyword>
<gene>
    <name evidence="11" type="ORF">BSTOLATCC_MIC51158</name>
</gene>
<dbReference type="GO" id="GO:0008320">
    <property type="term" value="F:protein transmembrane transporter activity"/>
    <property type="evidence" value="ECO:0007669"/>
    <property type="project" value="InterPro"/>
</dbReference>
<evidence type="ECO:0000256" key="1">
    <source>
        <dbReference type="ARBA" id="ARBA00004374"/>
    </source>
</evidence>
<evidence type="ECO:0000313" key="12">
    <source>
        <dbReference type="Proteomes" id="UP001162131"/>
    </source>
</evidence>
<evidence type="ECO:0000256" key="10">
    <source>
        <dbReference type="SAM" id="MobiDB-lite"/>
    </source>
</evidence>